<dbReference type="EMBL" id="BMOV01000004">
    <property type="protein sequence ID" value="GGO10967.1"/>
    <property type="molecule type" value="Genomic_DNA"/>
</dbReference>
<dbReference type="Proteomes" id="UP000602381">
    <property type="component" value="Unassembled WGS sequence"/>
</dbReference>
<dbReference type="InterPro" id="IPR036182">
    <property type="entry name" value="PCuAC_sf"/>
</dbReference>
<dbReference type="PANTHER" id="PTHR36302:SF1">
    <property type="entry name" value="COPPER CHAPERONE PCU(A)C"/>
    <property type="match status" value="1"/>
</dbReference>
<evidence type="ECO:0000313" key="3">
    <source>
        <dbReference type="Proteomes" id="UP000602381"/>
    </source>
</evidence>
<keyword evidence="1" id="KW-0732">Signal</keyword>
<evidence type="ECO:0000313" key="2">
    <source>
        <dbReference type="EMBL" id="GGO10967.1"/>
    </source>
</evidence>
<dbReference type="InterPro" id="IPR007410">
    <property type="entry name" value="LpqE-like"/>
</dbReference>
<comment type="caution">
    <text evidence="2">The sequence shown here is derived from an EMBL/GenBank/DDBJ whole genome shotgun (WGS) entry which is preliminary data.</text>
</comment>
<keyword evidence="3" id="KW-1185">Reference proteome</keyword>
<dbReference type="RefSeq" id="WP_188873705.1">
    <property type="nucleotide sequence ID" value="NZ_BMOV01000004.1"/>
</dbReference>
<dbReference type="InterPro" id="IPR058248">
    <property type="entry name" value="Lxx211020-like"/>
</dbReference>
<dbReference type="Pfam" id="PF04314">
    <property type="entry name" value="PCuAC"/>
    <property type="match status" value="1"/>
</dbReference>
<sequence>MFRRLSLTLFVLTVSLASASCGSPSGELLVENAWARETPEGAPNGAIYLTIHNNTGSDDQLISAASSLARHVGLHTSGEEDGMMRMRPIDSVAIASGSTAQLKPAGDHIMLMGLEKRLEAGTRIPLTLQFEIAGEKTIDVRVIGMTDSPD</sequence>
<evidence type="ECO:0000256" key="1">
    <source>
        <dbReference type="SAM" id="SignalP"/>
    </source>
</evidence>
<feature type="chain" id="PRO_5046181937" description="Copper chaperone PCu(A)C" evidence="1">
    <location>
        <begin position="20"/>
        <end position="150"/>
    </location>
</feature>
<feature type="signal peptide" evidence="1">
    <location>
        <begin position="1"/>
        <end position="19"/>
    </location>
</feature>
<protein>
    <recommendedName>
        <fullName evidence="4">Copper chaperone PCu(A)C</fullName>
    </recommendedName>
</protein>
<dbReference type="Gene3D" id="2.60.40.1890">
    <property type="entry name" value="PCu(A)C copper chaperone"/>
    <property type="match status" value="1"/>
</dbReference>
<proteinExistence type="predicted"/>
<name>A0ABQ2LCX7_9PROT</name>
<reference evidence="3" key="1">
    <citation type="journal article" date="2019" name="Int. J. Syst. Evol. Microbiol.">
        <title>The Global Catalogue of Microorganisms (GCM) 10K type strain sequencing project: providing services to taxonomists for standard genome sequencing and annotation.</title>
        <authorList>
            <consortium name="The Broad Institute Genomics Platform"/>
            <consortium name="The Broad Institute Genome Sequencing Center for Infectious Disease"/>
            <person name="Wu L."/>
            <person name="Ma J."/>
        </authorList>
    </citation>
    <scope>NUCLEOTIDE SEQUENCE [LARGE SCALE GENOMIC DNA]</scope>
    <source>
        <strain evidence="3">JCM 17843</strain>
    </source>
</reference>
<dbReference type="PANTHER" id="PTHR36302">
    <property type="entry name" value="BLR7088 PROTEIN"/>
    <property type="match status" value="1"/>
</dbReference>
<dbReference type="PROSITE" id="PS51257">
    <property type="entry name" value="PROKAR_LIPOPROTEIN"/>
    <property type="match status" value="1"/>
</dbReference>
<accession>A0ABQ2LCX7</accession>
<dbReference type="SUPFAM" id="SSF110087">
    <property type="entry name" value="DR1885-like metal-binding protein"/>
    <property type="match status" value="1"/>
</dbReference>
<organism evidence="2 3">
    <name type="scientific">Iodidimonas muriae</name>
    <dbReference type="NCBI Taxonomy" id="261467"/>
    <lineage>
        <taxon>Bacteria</taxon>
        <taxon>Pseudomonadati</taxon>
        <taxon>Pseudomonadota</taxon>
        <taxon>Alphaproteobacteria</taxon>
        <taxon>Iodidimonadales</taxon>
        <taxon>Iodidimonadaceae</taxon>
        <taxon>Iodidimonas</taxon>
    </lineage>
</organism>
<evidence type="ECO:0008006" key="4">
    <source>
        <dbReference type="Google" id="ProtNLM"/>
    </source>
</evidence>
<gene>
    <name evidence="2" type="ORF">GCM10007972_14320</name>
</gene>